<comment type="caution">
    <text evidence="1">The sequence shown here is derived from an EMBL/GenBank/DDBJ whole genome shotgun (WGS) entry which is preliminary data.</text>
</comment>
<name>A0AAV4PBE6_CAEEX</name>
<reference evidence="1 2" key="1">
    <citation type="submission" date="2021-06" db="EMBL/GenBank/DDBJ databases">
        <title>Caerostris extrusa draft genome.</title>
        <authorList>
            <person name="Kono N."/>
            <person name="Arakawa K."/>
        </authorList>
    </citation>
    <scope>NUCLEOTIDE SEQUENCE [LARGE SCALE GENOMIC DNA]</scope>
</reference>
<sequence length="97" mass="11341">MTAQYPQKSMYVIVVWLVLNKADLTKFINESREIMALGKFDLRGWQHNSFESLKDNCNESQDLTILQDVPVLGLLWNIERDTLKIDVRESDTQRVNL</sequence>
<dbReference type="AlphaFoldDB" id="A0AAV4PBE6"/>
<dbReference type="Proteomes" id="UP001054945">
    <property type="component" value="Unassembled WGS sequence"/>
</dbReference>
<accession>A0AAV4PBE6</accession>
<keyword evidence="2" id="KW-1185">Reference proteome</keyword>
<evidence type="ECO:0000313" key="2">
    <source>
        <dbReference type="Proteomes" id="UP001054945"/>
    </source>
</evidence>
<proteinExistence type="predicted"/>
<dbReference type="EMBL" id="BPLR01004365">
    <property type="protein sequence ID" value="GIX94363.1"/>
    <property type="molecule type" value="Genomic_DNA"/>
</dbReference>
<protein>
    <submittedName>
        <fullName evidence="1">Uncharacterized protein</fullName>
    </submittedName>
</protein>
<evidence type="ECO:0000313" key="1">
    <source>
        <dbReference type="EMBL" id="GIX94363.1"/>
    </source>
</evidence>
<gene>
    <name evidence="1" type="ORF">CEXT_268981</name>
</gene>
<organism evidence="1 2">
    <name type="scientific">Caerostris extrusa</name>
    <name type="common">Bark spider</name>
    <name type="synonym">Caerostris bankana</name>
    <dbReference type="NCBI Taxonomy" id="172846"/>
    <lineage>
        <taxon>Eukaryota</taxon>
        <taxon>Metazoa</taxon>
        <taxon>Ecdysozoa</taxon>
        <taxon>Arthropoda</taxon>
        <taxon>Chelicerata</taxon>
        <taxon>Arachnida</taxon>
        <taxon>Araneae</taxon>
        <taxon>Araneomorphae</taxon>
        <taxon>Entelegynae</taxon>
        <taxon>Araneoidea</taxon>
        <taxon>Araneidae</taxon>
        <taxon>Caerostris</taxon>
    </lineage>
</organism>